<organism evidence="2 5">
    <name type="scientific">Moraxella lacunata</name>
    <dbReference type="NCBI Taxonomy" id="477"/>
    <lineage>
        <taxon>Bacteria</taxon>
        <taxon>Pseudomonadati</taxon>
        <taxon>Pseudomonadota</taxon>
        <taxon>Gammaproteobacteria</taxon>
        <taxon>Moraxellales</taxon>
        <taxon>Moraxellaceae</taxon>
        <taxon>Moraxella</taxon>
    </lineage>
</organism>
<evidence type="ECO:0000256" key="1">
    <source>
        <dbReference type="SAM" id="Phobius"/>
    </source>
</evidence>
<dbReference type="GeneID" id="302269525"/>
<sequence>MGFLGYLILGSAVYVIGFMINLKILNPKRKAGTNYTLTHPTMIQLLLACFVVMLAVSALLGRFVMGHESLDLAFILANSVVATFVFYFGLNPDQSQMNLPD</sequence>
<evidence type="ECO:0000313" key="7">
    <source>
        <dbReference type="Proteomes" id="UP000254107"/>
    </source>
</evidence>
<feature type="transmembrane region" description="Helical" evidence="1">
    <location>
        <begin position="45"/>
        <end position="64"/>
    </location>
</feature>
<reference evidence="2 5" key="1">
    <citation type="submission" date="2016-06" db="EMBL/GenBank/DDBJ databases">
        <title>Draft genome of Moraxella lacunata CCUG 57757A.</title>
        <authorList>
            <person name="Salva-Serra F."/>
            <person name="Engstrom-Jakobsson H."/>
            <person name="Thorell K."/>
            <person name="Gonzales-Siles L."/>
            <person name="Karlsson R."/>
            <person name="Boulund F."/>
            <person name="Engstrand L."/>
            <person name="Kristiansson E."/>
            <person name="Moore E."/>
        </authorList>
    </citation>
    <scope>NUCLEOTIDE SEQUENCE [LARGE SCALE GENOMIC DNA]</scope>
    <source>
        <strain evidence="2 5">CCUG 57757A</strain>
    </source>
</reference>
<evidence type="ECO:0000313" key="3">
    <source>
        <dbReference type="EMBL" id="OPH39366.1"/>
    </source>
</evidence>
<evidence type="ECO:0000313" key="5">
    <source>
        <dbReference type="Proteomes" id="UP000092607"/>
    </source>
</evidence>
<name>A0A1B8PW70_MORLA</name>
<dbReference type="RefSeq" id="WP_062498046.1">
    <property type="nucleotide sequence ID" value="NZ_JARDJM010000033.1"/>
</dbReference>
<keyword evidence="7" id="KW-1185">Reference proteome</keyword>
<reference evidence="6" key="2">
    <citation type="submission" date="2017-03" db="EMBL/GenBank/DDBJ databases">
        <title>Draft genome sequence of Moraxella equi CCUG 4950T type strain.</title>
        <authorList>
            <person name="Salva-Serra F."/>
            <person name="Engstrom-Jakobsson H."/>
            <person name="Thorell K."/>
            <person name="Jaen-Luchoro D."/>
            <person name="Gonzales-Siles L."/>
            <person name="Karlsson R."/>
            <person name="Yazdan S."/>
            <person name="Boulund F."/>
            <person name="Johnning A."/>
            <person name="Engstrand L."/>
            <person name="Kristiansson E."/>
            <person name="Moore E."/>
        </authorList>
    </citation>
    <scope>NUCLEOTIDE SEQUENCE [LARGE SCALE GENOMIC DNA]</scope>
    <source>
        <strain evidence="6">CCUG 4441</strain>
    </source>
</reference>
<protein>
    <submittedName>
        <fullName evidence="2">Uncharacterized protein</fullName>
    </submittedName>
</protein>
<reference evidence="4 7" key="4">
    <citation type="submission" date="2018-06" db="EMBL/GenBank/DDBJ databases">
        <authorList>
            <consortium name="Pathogen Informatics"/>
            <person name="Doyle S."/>
        </authorList>
    </citation>
    <scope>NUCLEOTIDE SEQUENCE [LARGE SCALE GENOMIC DNA]</scope>
    <source>
        <strain evidence="4 7">NCTC7911</strain>
    </source>
</reference>
<dbReference type="EMBL" id="MXAN01000004">
    <property type="protein sequence ID" value="OPH39366.1"/>
    <property type="molecule type" value="Genomic_DNA"/>
</dbReference>
<evidence type="ECO:0000313" key="4">
    <source>
        <dbReference type="EMBL" id="STY99512.1"/>
    </source>
</evidence>
<keyword evidence="1" id="KW-1133">Transmembrane helix</keyword>
<dbReference type="Proteomes" id="UP000254107">
    <property type="component" value="Unassembled WGS sequence"/>
</dbReference>
<accession>A0A1B8PW70</accession>
<proteinExistence type="predicted"/>
<feature type="transmembrane region" description="Helical" evidence="1">
    <location>
        <begin position="6"/>
        <end position="25"/>
    </location>
</feature>
<dbReference type="Proteomes" id="UP000191025">
    <property type="component" value="Unassembled WGS sequence"/>
</dbReference>
<dbReference type="EMBL" id="UGQC01000001">
    <property type="protein sequence ID" value="STY99512.1"/>
    <property type="molecule type" value="Genomic_DNA"/>
</dbReference>
<feature type="transmembrane region" description="Helical" evidence="1">
    <location>
        <begin position="70"/>
        <end position="90"/>
    </location>
</feature>
<dbReference type="OrthoDB" id="6658253at2"/>
<evidence type="ECO:0000313" key="6">
    <source>
        <dbReference type="Proteomes" id="UP000191025"/>
    </source>
</evidence>
<dbReference type="Proteomes" id="UP000092607">
    <property type="component" value="Unassembled WGS sequence"/>
</dbReference>
<evidence type="ECO:0000313" key="2">
    <source>
        <dbReference type="EMBL" id="OBX59973.1"/>
    </source>
</evidence>
<keyword evidence="1" id="KW-0472">Membrane</keyword>
<gene>
    <name evidence="2" type="ORF">A9309_00810</name>
    <name evidence="3" type="ORF">B5J94_00895</name>
    <name evidence="4" type="ORF">NCTC7911_00888</name>
</gene>
<reference evidence="3" key="3">
    <citation type="submission" date="2017-03" db="EMBL/GenBank/DDBJ databases">
        <authorList>
            <person name="Afonso C.L."/>
            <person name="Miller P.J."/>
            <person name="Scott M.A."/>
            <person name="Spackman E."/>
            <person name="Goraichik I."/>
            <person name="Dimitrov K.M."/>
            <person name="Suarez D.L."/>
            <person name="Swayne D.E."/>
        </authorList>
    </citation>
    <scope>NUCLEOTIDE SEQUENCE</scope>
    <source>
        <strain evidence="3">CCUG 4441</strain>
    </source>
</reference>
<keyword evidence="1" id="KW-0812">Transmembrane</keyword>
<dbReference type="AlphaFoldDB" id="A0A1B8PW70"/>
<dbReference type="EMBL" id="LZMS01000094">
    <property type="protein sequence ID" value="OBX59973.1"/>
    <property type="molecule type" value="Genomic_DNA"/>
</dbReference>